<keyword evidence="6" id="KW-0368">Histidine biosynthesis</keyword>
<feature type="domain" description="Phosphoribosyl-AMP cyclohydrolase" evidence="7">
    <location>
        <begin position="2"/>
        <end position="41"/>
    </location>
</feature>
<comment type="pathway">
    <text evidence="2">Amino-acid biosynthesis; L-histidine biosynthesis; L-histidine from 5-phospho-alpha-D-ribose 1-diphosphate: step 3/9.</text>
</comment>
<proteinExistence type="predicted"/>
<dbReference type="PANTHER" id="PTHR42945">
    <property type="entry name" value="HISTIDINE BIOSYNTHESIS BIFUNCTIONAL PROTEIN"/>
    <property type="match status" value="1"/>
</dbReference>
<dbReference type="Gene3D" id="3.10.20.810">
    <property type="entry name" value="Phosphoribosyl-AMP cyclohydrolase"/>
    <property type="match status" value="1"/>
</dbReference>
<dbReference type="Gene3D" id="4.10.80.70">
    <property type="match status" value="1"/>
</dbReference>
<evidence type="ECO:0000256" key="1">
    <source>
        <dbReference type="ARBA" id="ARBA00000024"/>
    </source>
</evidence>
<reference evidence="8" key="1">
    <citation type="journal article" date="2020" name="mSystems">
        <title>Genome- and Community-Level Interaction Insights into Carbon Utilization and Element Cycling Functions of Hydrothermarchaeota in Hydrothermal Sediment.</title>
        <authorList>
            <person name="Zhou Z."/>
            <person name="Liu Y."/>
            <person name="Xu W."/>
            <person name="Pan J."/>
            <person name="Luo Z.H."/>
            <person name="Li M."/>
        </authorList>
    </citation>
    <scope>NUCLEOTIDE SEQUENCE [LARGE SCALE GENOMIC DNA]</scope>
    <source>
        <strain evidence="8">HyVt-45</strain>
    </source>
</reference>
<evidence type="ECO:0000256" key="4">
    <source>
        <dbReference type="ARBA" id="ARBA00022605"/>
    </source>
</evidence>
<dbReference type="InterPro" id="IPR002496">
    <property type="entry name" value="PRib_AMP_CycHydrolase_dom"/>
</dbReference>
<keyword evidence="5" id="KW-0378">Hydrolase</keyword>
<dbReference type="PANTHER" id="PTHR42945:SF1">
    <property type="entry name" value="HISTIDINE BIOSYNTHESIS BIFUNCTIONAL PROTEIN HIS7"/>
    <property type="match status" value="1"/>
</dbReference>
<gene>
    <name evidence="8" type="ORF">ENJ03_04235</name>
</gene>
<dbReference type="AlphaFoldDB" id="A0A7V1I4Q9"/>
<dbReference type="EC" id="3.5.4.19" evidence="3"/>
<evidence type="ECO:0000313" key="8">
    <source>
        <dbReference type="EMBL" id="HEB74409.1"/>
    </source>
</evidence>
<dbReference type="EMBL" id="DRKW01000246">
    <property type="protein sequence ID" value="HEB74409.1"/>
    <property type="molecule type" value="Genomic_DNA"/>
</dbReference>
<comment type="caution">
    <text evidence="8">The sequence shown here is derived from an EMBL/GenBank/DDBJ whole genome shotgun (WGS) entry which is preliminary data.</text>
</comment>
<comment type="catalytic activity">
    <reaction evidence="1">
        <text>1-(5-phospho-beta-D-ribosyl)-5'-AMP + H2O = 1-(5-phospho-beta-D-ribosyl)-5-[(5-phospho-beta-D-ribosylamino)methylideneamino]imidazole-4-carboxamide</text>
        <dbReference type="Rhea" id="RHEA:20049"/>
        <dbReference type="ChEBI" id="CHEBI:15377"/>
        <dbReference type="ChEBI" id="CHEBI:58435"/>
        <dbReference type="ChEBI" id="CHEBI:59457"/>
        <dbReference type="EC" id="3.5.4.19"/>
    </reaction>
</comment>
<name>A0A7V1I4Q9_DESA2</name>
<evidence type="ECO:0000256" key="2">
    <source>
        <dbReference type="ARBA" id="ARBA00005169"/>
    </source>
</evidence>
<dbReference type="SUPFAM" id="SSF141734">
    <property type="entry name" value="HisI-like"/>
    <property type="match status" value="1"/>
</dbReference>
<evidence type="ECO:0000259" key="7">
    <source>
        <dbReference type="Pfam" id="PF01502"/>
    </source>
</evidence>
<feature type="non-terminal residue" evidence="8">
    <location>
        <position position="1"/>
    </location>
</feature>
<dbReference type="Pfam" id="PF01502">
    <property type="entry name" value="PRA-CH"/>
    <property type="match status" value="1"/>
</dbReference>
<organism evidence="8">
    <name type="scientific">Desulfofervidus auxilii</name>
    <dbReference type="NCBI Taxonomy" id="1621989"/>
    <lineage>
        <taxon>Bacteria</taxon>
        <taxon>Pseudomonadati</taxon>
        <taxon>Thermodesulfobacteriota</taxon>
        <taxon>Candidatus Desulfofervidia</taxon>
        <taxon>Candidatus Desulfofervidales</taxon>
        <taxon>Candidatus Desulfofervidaceae</taxon>
        <taxon>Candidatus Desulfofervidus</taxon>
    </lineage>
</organism>
<accession>A0A7V1I4Q9</accession>
<keyword evidence="4" id="KW-0028">Amino-acid biosynthesis</keyword>
<dbReference type="UniPathway" id="UPA00031">
    <property type="reaction ID" value="UER00008"/>
</dbReference>
<evidence type="ECO:0000256" key="6">
    <source>
        <dbReference type="ARBA" id="ARBA00023102"/>
    </source>
</evidence>
<dbReference type="InterPro" id="IPR038019">
    <property type="entry name" value="PRib_AMP_CycHydrolase_sf"/>
</dbReference>
<sequence>GSSGHIQKVKEIFVDCDNDTLLLKVEQIGAACHKGYRSCFYRKVESNVLKVVRKKVFNPEEVYKNE</sequence>
<dbReference type="Proteomes" id="UP000886268">
    <property type="component" value="Unassembled WGS sequence"/>
</dbReference>
<dbReference type="GO" id="GO:0004635">
    <property type="term" value="F:phosphoribosyl-AMP cyclohydrolase activity"/>
    <property type="evidence" value="ECO:0007669"/>
    <property type="project" value="UniProtKB-EC"/>
</dbReference>
<evidence type="ECO:0000256" key="5">
    <source>
        <dbReference type="ARBA" id="ARBA00022801"/>
    </source>
</evidence>
<protein>
    <recommendedName>
        <fullName evidence="3">phosphoribosyl-AMP cyclohydrolase</fullName>
        <ecNumber evidence="3">3.5.4.19</ecNumber>
    </recommendedName>
</protein>
<evidence type="ECO:0000256" key="3">
    <source>
        <dbReference type="ARBA" id="ARBA00012721"/>
    </source>
</evidence>
<dbReference type="GO" id="GO:0000105">
    <property type="term" value="P:L-histidine biosynthetic process"/>
    <property type="evidence" value="ECO:0007669"/>
    <property type="project" value="UniProtKB-UniPathway"/>
</dbReference>